<reference evidence="2 3" key="1">
    <citation type="submission" date="2018-10" db="EMBL/GenBank/DDBJ databases">
        <title>Sequencing the genomes of 1000 actinobacteria strains.</title>
        <authorList>
            <person name="Klenk H.-P."/>
        </authorList>
    </citation>
    <scope>NUCLEOTIDE SEQUENCE [LARGE SCALE GENOMIC DNA]</scope>
    <source>
        <strain evidence="2 3">DSM 44267</strain>
    </source>
</reference>
<sequence>MPDTSPDPTTRTTTDTTTDKTTGATPDVSPALTDAPVVLHVVRGGFVESVHRGAAVVTGPDGQVELAVGDPSGPVFPRSSSKPLQALAMVRHGLDTDGELLAIACASHSGEAFHLDAARAILAGAGLTEADLQNTPDHPYDETARTTWIGAGSPKQSIAQNCSGKHASMLATCVVNGWDTATYRDPEHPLQRVVTDTVAELTGGAAPVAIAVDGCGAPIHAVPLTGLALAFGRLAAATDGPERRVANAMSRHPEYVGGTRRDVTATLRGIERCVAKDGAESVYALGLPDGRGVAVKVADGSPRGASVLLAAVLRRIGVGGGTADDALAALENKPVLGHGEPVGAVVAALP</sequence>
<feature type="compositionally biased region" description="Low complexity" evidence="1">
    <location>
        <begin position="1"/>
        <end position="27"/>
    </location>
</feature>
<proteinExistence type="predicted"/>
<protein>
    <submittedName>
        <fullName evidence="2">Asparaginase</fullName>
    </submittedName>
</protein>
<dbReference type="OrthoDB" id="9780674at2"/>
<name>A0A495XT83_9MICO</name>
<dbReference type="AlphaFoldDB" id="A0A495XT83"/>
<evidence type="ECO:0000313" key="2">
    <source>
        <dbReference type="EMBL" id="RKT76799.1"/>
    </source>
</evidence>
<dbReference type="PANTHER" id="PTHR42110:SF1">
    <property type="entry name" value="L-ASPARAGINASE, PUTATIVE (AFU_ORTHOLOGUE AFUA_3G11890)-RELATED"/>
    <property type="match status" value="1"/>
</dbReference>
<dbReference type="Pfam" id="PF06089">
    <property type="entry name" value="Asparaginase_II"/>
    <property type="match status" value="1"/>
</dbReference>
<keyword evidence="3" id="KW-1185">Reference proteome</keyword>
<dbReference type="InterPro" id="IPR010349">
    <property type="entry name" value="Asparaginase_II"/>
</dbReference>
<dbReference type="PANTHER" id="PTHR42110">
    <property type="entry name" value="L-ASPARAGINASE, PUTATIVE (AFU_ORTHOLOGUE AFUA_3G11890)-RELATED"/>
    <property type="match status" value="1"/>
</dbReference>
<organism evidence="2 3">
    <name type="scientific">Terracoccus luteus</name>
    <dbReference type="NCBI Taxonomy" id="53356"/>
    <lineage>
        <taxon>Bacteria</taxon>
        <taxon>Bacillati</taxon>
        <taxon>Actinomycetota</taxon>
        <taxon>Actinomycetes</taxon>
        <taxon>Micrococcales</taxon>
        <taxon>Intrasporangiaceae</taxon>
        <taxon>Terracoccus</taxon>
    </lineage>
</organism>
<dbReference type="EMBL" id="RBXT01000001">
    <property type="protein sequence ID" value="RKT76799.1"/>
    <property type="molecule type" value="Genomic_DNA"/>
</dbReference>
<evidence type="ECO:0000313" key="3">
    <source>
        <dbReference type="Proteomes" id="UP000278440"/>
    </source>
</evidence>
<gene>
    <name evidence="2" type="ORF">DFJ68_0199</name>
</gene>
<accession>A0A495XT83</accession>
<evidence type="ECO:0000256" key="1">
    <source>
        <dbReference type="SAM" id="MobiDB-lite"/>
    </source>
</evidence>
<comment type="caution">
    <text evidence="2">The sequence shown here is derived from an EMBL/GenBank/DDBJ whole genome shotgun (WGS) entry which is preliminary data.</text>
</comment>
<dbReference type="Proteomes" id="UP000278440">
    <property type="component" value="Unassembled WGS sequence"/>
</dbReference>
<feature type="region of interest" description="Disordered" evidence="1">
    <location>
        <begin position="1"/>
        <end position="31"/>
    </location>
</feature>